<comment type="function">
    <text evidence="6">Catalyzes the conversion of 7,8-dihydroneopterin to 6-hydroxymethyl-7,8-dihydropterin.</text>
</comment>
<keyword evidence="5 6" id="KW-0456">Lyase</keyword>
<evidence type="ECO:0000256" key="4">
    <source>
        <dbReference type="ARBA" id="ARBA00022909"/>
    </source>
</evidence>
<evidence type="ECO:0000256" key="6">
    <source>
        <dbReference type="RuleBase" id="RU362079"/>
    </source>
</evidence>
<comment type="catalytic activity">
    <reaction evidence="1 6">
        <text>7,8-dihydroneopterin = 6-hydroxymethyl-7,8-dihydropterin + glycolaldehyde</text>
        <dbReference type="Rhea" id="RHEA:10540"/>
        <dbReference type="ChEBI" id="CHEBI:17001"/>
        <dbReference type="ChEBI" id="CHEBI:17071"/>
        <dbReference type="ChEBI" id="CHEBI:44841"/>
        <dbReference type="EC" id="4.1.2.25"/>
    </reaction>
</comment>
<evidence type="ECO:0000256" key="1">
    <source>
        <dbReference type="ARBA" id="ARBA00001353"/>
    </source>
</evidence>
<name>A0ABV7VM61_9PROT</name>
<dbReference type="PANTHER" id="PTHR42844">
    <property type="entry name" value="DIHYDRONEOPTERIN ALDOLASE 1-RELATED"/>
    <property type="match status" value="1"/>
</dbReference>
<evidence type="ECO:0000259" key="7">
    <source>
        <dbReference type="SMART" id="SM00905"/>
    </source>
</evidence>
<dbReference type="EC" id="4.1.2.25" evidence="6"/>
<dbReference type="SMART" id="SM00905">
    <property type="entry name" value="FolB"/>
    <property type="match status" value="1"/>
</dbReference>
<dbReference type="PANTHER" id="PTHR42844:SF1">
    <property type="entry name" value="DIHYDRONEOPTERIN ALDOLASE 1-RELATED"/>
    <property type="match status" value="1"/>
</dbReference>
<organism evidence="8 9">
    <name type="scientific">Ferrovibrio xuzhouensis</name>
    <dbReference type="NCBI Taxonomy" id="1576914"/>
    <lineage>
        <taxon>Bacteria</taxon>
        <taxon>Pseudomonadati</taxon>
        <taxon>Pseudomonadota</taxon>
        <taxon>Alphaproteobacteria</taxon>
        <taxon>Rhodospirillales</taxon>
        <taxon>Rhodospirillaceae</taxon>
        <taxon>Ferrovibrio</taxon>
    </lineage>
</organism>
<keyword evidence="9" id="KW-1185">Reference proteome</keyword>
<dbReference type="InterPro" id="IPR006156">
    <property type="entry name" value="Dihydroneopterin_aldolase"/>
</dbReference>
<dbReference type="NCBIfam" id="TIGR00526">
    <property type="entry name" value="folB_dom"/>
    <property type="match status" value="1"/>
</dbReference>
<reference evidence="9" key="1">
    <citation type="journal article" date="2019" name="Int. J. Syst. Evol. Microbiol.">
        <title>The Global Catalogue of Microorganisms (GCM) 10K type strain sequencing project: providing services to taxonomists for standard genome sequencing and annotation.</title>
        <authorList>
            <consortium name="The Broad Institute Genomics Platform"/>
            <consortium name="The Broad Institute Genome Sequencing Center for Infectious Disease"/>
            <person name="Wu L."/>
            <person name="Ma J."/>
        </authorList>
    </citation>
    <scope>NUCLEOTIDE SEQUENCE [LARGE SCALE GENOMIC DNA]</scope>
    <source>
        <strain evidence="9">KCTC 42182</strain>
    </source>
</reference>
<feature type="domain" description="Dihydroneopterin aldolase/epimerase" evidence="7">
    <location>
        <begin position="29"/>
        <end position="139"/>
    </location>
</feature>
<keyword evidence="4 6" id="KW-0289">Folate biosynthesis</keyword>
<evidence type="ECO:0000313" key="8">
    <source>
        <dbReference type="EMBL" id="MFC3677856.1"/>
    </source>
</evidence>
<evidence type="ECO:0000313" key="9">
    <source>
        <dbReference type="Proteomes" id="UP001595711"/>
    </source>
</evidence>
<dbReference type="SUPFAM" id="SSF55620">
    <property type="entry name" value="Tetrahydrobiopterin biosynthesis enzymes-like"/>
    <property type="match status" value="1"/>
</dbReference>
<dbReference type="RefSeq" id="WP_379729466.1">
    <property type="nucleotide sequence ID" value="NZ_JBHRYJ010000006.1"/>
</dbReference>
<dbReference type="GO" id="GO:0004150">
    <property type="term" value="F:dihydroneopterin aldolase activity"/>
    <property type="evidence" value="ECO:0007669"/>
    <property type="project" value="UniProtKB-EC"/>
</dbReference>
<sequence>MTIHDRARAAWAEIPVPGLAAAEHPARRVFVRDLMLDGLIGIYPEERLKPQKILINMELWVAETPGRPPRDYSEVVCYEQLVTSAKALLAEGHVDLVESLAEQLAALCLADSRVDRCRVRVEKPDAIAEASGVGVEIERRRNQL</sequence>
<dbReference type="EMBL" id="JBHRYJ010000006">
    <property type="protein sequence ID" value="MFC3677856.1"/>
    <property type="molecule type" value="Genomic_DNA"/>
</dbReference>
<proteinExistence type="inferred from homology"/>
<gene>
    <name evidence="8" type="primary">folB</name>
    <name evidence="8" type="ORF">ACFOOQ_20050</name>
</gene>
<comment type="pathway">
    <text evidence="2 6">Cofactor biosynthesis; tetrahydrofolate biosynthesis; 2-amino-4-hydroxy-6-hydroxymethyl-7,8-dihydropteridine diphosphate from 7,8-dihydroneopterin triphosphate: step 3/4.</text>
</comment>
<comment type="similarity">
    <text evidence="3 6">Belongs to the DHNA family.</text>
</comment>
<dbReference type="NCBIfam" id="TIGR00525">
    <property type="entry name" value="folB"/>
    <property type="match status" value="1"/>
</dbReference>
<evidence type="ECO:0000256" key="5">
    <source>
        <dbReference type="ARBA" id="ARBA00023239"/>
    </source>
</evidence>
<accession>A0ABV7VM61</accession>
<dbReference type="InterPro" id="IPR006157">
    <property type="entry name" value="FolB_dom"/>
</dbReference>
<dbReference type="Pfam" id="PF02152">
    <property type="entry name" value="FolB"/>
    <property type="match status" value="1"/>
</dbReference>
<protein>
    <recommendedName>
        <fullName evidence="6">7,8-dihydroneopterin aldolase</fullName>
        <ecNumber evidence="6">4.1.2.25</ecNumber>
    </recommendedName>
</protein>
<dbReference type="InterPro" id="IPR043133">
    <property type="entry name" value="GTP-CH-I_C/QueF"/>
</dbReference>
<evidence type="ECO:0000256" key="3">
    <source>
        <dbReference type="ARBA" id="ARBA00005708"/>
    </source>
</evidence>
<evidence type="ECO:0000256" key="2">
    <source>
        <dbReference type="ARBA" id="ARBA00005013"/>
    </source>
</evidence>
<dbReference type="Gene3D" id="3.30.1130.10">
    <property type="match status" value="1"/>
</dbReference>
<comment type="caution">
    <text evidence="8">The sequence shown here is derived from an EMBL/GenBank/DDBJ whole genome shotgun (WGS) entry which is preliminary data.</text>
</comment>
<dbReference type="Proteomes" id="UP001595711">
    <property type="component" value="Unassembled WGS sequence"/>
</dbReference>